<dbReference type="SMART" id="SM00091">
    <property type="entry name" value="PAS"/>
    <property type="match status" value="2"/>
</dbReference>
<evidence type="ECO:0000256" key="2">
    <source>
        <dbReference type="ARBA" id="ARBA00022737"/>
    </source>
</evidence>
<dbReference type="PRINTS" id="PR00785">
    <property type="entry name" value="NCTRNSLOCATR"/>
</dbReference>
<dbReference type="GO" id="GO:0003700">
    <property type="term" value="F:DNA-binding transcription factor activity"/>
    <property type="evidence" value="ECO:0007669"/>
    <property type="project" value="InterPro"/>
</dbReference>
<keyword evidence="3" id="KW-0805">Transcription regulation</keyword>
<dbReference type="FunFam" id="4.10.280.10:FF:000011">
    <property type="entry name" value="Aryl hydrocarbon receptor nuclear translocator 2"/>
    <property type="match status" value="1"/>
</dbReference>
<dbReference type="GO" id="GO:0046983">
    <property type="term" value="F:protein dimerization activity"/>
    <property type="evidence" value="ECO:0007669"/>
    <property type="project" value="InterPro"/>
</dbReference>
<dbReference type="GeneTree" id="ENSGT00940000157585"/>
<dbReference type="SUPFAM" id="SSF88633">
    <property type="entry name" value="Positive stranded ssRNA viruses"/>
    <property type="match status" value="1"/>
</dbReference>
<reference evidence="10" key="2">
    <citation type="submission" date="2025-09" db="UniProtKB">
        <authorList>
            <consortium name="Ensembl"/>
        </authorList>
    </citation>
    <scope>IDENTIFICATION</scope>
</reference>
<dbReference type="Pfam" id="PF14598">
    <property type="entry name" value="PAS_11"/>
    <property type="match status" value="1"/>
</dbReference>
<feature type="region of interest" description="Disordered" evidence="7">
    <location>
        <begin position="472"/>
        <end position="493"/>
    </location>
</feature>
<dbReference type="InterPro" id="IPR050933">
    <property type="entry name" value="Circadian_TF"/>
</dbReference>
<keyword evidence="6" id="KW-0539">Nucleus</keyword>
<dbReference type="InterPro" id="IPR013767">
    <property type="entry name" value="PAS_fold"/>
</dbReference>
<evidence type="ECO:0000256" key="5">
    <source>
        <dbReference type="ARBA" id="ARBA00023163"/>
    </source>
</evidence>
<dbReference type="Proteomes" id="UP000694414">
    <property type="component" value="Unplaced"/>
</dbReference>
<accession>A0A8C9AGT7</accession>
<sequence length="734" mass="80665">MYFFFVLTEMTSDVPSLGPAIASGNPGPGIQGGGAIVQRAIKRRPGLDFDDDGEGNSKFLRCDHLDGASLSPCRENHSEIERRRRNKMTAYITELSDMVPTCSALARKPDKLTILRMAVSHMKSLRGTGNTSTDGSYKPSFLTDQELKHLILEAADGFLFIVSCETGRVVYVSDSVTPVLNQPQSEWFGSTLYDQVHPDDVDKLREHLFILRCGNSSVDPVSVNRLSFVRNRCRNGLGSVKDGEPHFVVVHCTGYIKAWPPAGVSLPDDDPEAGQGSKFCLVAIGRLQVTSSPNCTDMSNICQPTEFISRHNIEGIFTFVDHRCVATVGYQPQELLGKNIVEFCHPEDQQLLRDSFQQVVKLKGQVLSVMFRFRSKNREWLWMRTSSFTFQNPYSDEIEYIICTNTNVKNSSQEPRPTLSNTIQRPQLGPTANLPLEMGSGQLAPRQQQQQTELDMVPGRDGLASYNHSQVSVQPVTTTGPEHSKPLEKSDGLFAQDRDPRFSEIYSNINADQSKGISSSTVPATQQLFSQGNTFPPTPRPAENFRNSGLAPPVTIVQPSASAGQMLAQISRHSNPTQGSAPTWTPSTRPGFSAQQVTTQATAKTRTSQFGVGNFQTPSSFSPMSLPGPPTASPGAAAYPSLTNRGSSFAPETGQTTGQFQTRTAEGVSVWPQWQGQQAHHRSSSSEQHVQQPSAQQPGQPEVFQEMLSMLGDQSNSYNNEEFPDLTMFPSFSE</sequence>
<evidence type="ECO:0000256" key="1">
    <source>
        <dbReference type="ARBA" id="ARBA00004123"/>
    </source>
</evidence>
<keyword evidence="2" id="KW-0677">Repeat</keyword>
<dbReference type="PANTHER" id="PTHR23042">
    <property type="entry name" value="CIRCADIAN PROTEIN CLOCK/ARNT/BMAL/PAS"/>
    <property type="match status" value="1"/>
</dbReference>
<dbReference type="CDD" id="cd00130">
    <property type="entry name" value="PAS"/>
    <property type="match status" value="2"/>
</dbReference>
<feature type="compositionally biased region" description="Low complexity" evidence="7">
    <location>
        <begin position="653"/>
        <end position="664"/>
    </location>
</feature>
<dbReference type="NCBIfam" id="TIGR00229">
    <property type="entry name" value="sensory_box"/>
    <property type="match status" value="1"/>
</dbReference>
<gene>
    <name evidence="10" type="primary">ARNT</name>
</gene>
<feature type="domain" description="PAS" evidence="8">
    <location>
        <begin position="312"/>
        <end position="363"/>
    </location>
</feature>
<feature type="compositionally biased region" description="Polar residues" evidence="7">
    <location>
        <begin position="472"/>
        <end position="481"/>
    </location>
</feature>
<feature type="region of interest" description="Disordered" evidence="7">
    <location>
        <begin position="573"/>
        <end position="734"/>
    </location>
</feature>
<dbReference type="Ensembl" id="ENSPSMT00000036530.1">
    <property type="protein sequence ID" value="ENSPSMP00000031652.1"/>
    <property type="gene ID" value="ENSPSMG00000021753.1"/>
</dbReference>
<evidence type="ECO:0000256" key="7">
    <source>
        <dbReference type="SAM" id="MobiDB-lite"/>
    </source>
</evidence>
<evidence type="ECO:0000313" key="10">
    <source>
        <dbReference type="Ensembl" id="ENSPSMP00000031652.1"/>
    </source>
</evidence>
<dbReference type="InterPro" id="IPR011598">
    <property type="entry name" value="bHLH_dom"/>
</dbReference>
<protein>
    <submittedName>
        <fullName evidence="10">Aryl hydrocarbon receptor nuclear translocator</fullName>
    </submittedName>
</protein>
<dbReference type="Gene3D" id="3.30.450.20">
    <property type="entry name" value="PAS domain"/>
    <property type="match status" value="2"/>
</dbReference>
<keyword evidence="4" id="KW-0238">DNA-binding</keyword>
<organism evidence="10 11">
    <name type="scientific">Prolemur simus</name>
    <name type="common">Greater bamboo lemur</name>
    <name type="synonym">Hapalemur simus</name>
    <dbReference type="NCBI Taxonomy" id="1328070"/>
    <lineage>
        <taxon>Eukaryota</taxon>
        <taxon>Metazoa</taxon>
        <taxon>Chordata</taxon>
        <taxon>Craniata</taxon>
        <taxon>Vertebrata</taxon>
        <taxon>Euteleostomi</taxon>
        <taxon>Mammalia</taxon>
        <taxon>Eutheria</taxon>
        <taxon>Euarchontoglires</taxon>
        <taxon>Primates</taxon>
        <taxon>Strepsirrhini</taxon>
        <taxon>Lemuriformes</taxon>
        <taxon>Lemuridae</taxon>
        <taxon>Prolemur</taxon>
    </lineage>
</organism>
<feature type="compositionally biased region" description="Polar residues" evidence="7">
    <location>
        <begin position="409"/>
        <end position="425"/>
    </location>
</feature>
<dbReference type="SMART" id="SM00353">
    <property type="entry name" value="HLH"/>
    <property type="match status" value="1"/>
</dbReference>
<dbReference type="AlphaFoldDB" id="A0A8C9AGT7"/>
<feature type="domain" description="PAS" evidence="8">
    <location>
        <begin position="144"/>
        <end position="208"/>
    </location>
</feature>
<dbReference type="GO" id="GO:0005737">
    <property type="term" value="C:cytoplasm"/>
    <property type="evidence" value="ECO:0007669"/>
    <property type="project" value="InterPro"/>
</dbReference>
<dbReference type="GO" id="GO:0005667">
    <property type="term" value="C:transcription regulator complex"/>
    <property type="evidence" value="ECO:0007669"/>
    <property type="project" value="InterPro"/>
</dbReference>
<name>A0A8C9AGT7_PROSS</name>
<evidence type="ECO:0000256" key="4">
    <source>
        <dbReference type="ARBA" id="ARBA00023125"/>
    </source>
</evidence>
<dbReference type="InterPro" id="IPR035965">
    <property type="entry name" value="PAS-like_dom_sf"/>
</dbReference>
<evidence type="ECO:0000256" key="3">
    <source>
        <dbReference type="ARBA" id="ARBA00023015"/>
    </source>
</evidence>
<evidence type="ECO:0000256" key="6">
    <source>
        <dbReference type="ARBA" id="ARBA00023242"/>
    </source>
</evidence>
<keyword evidence="11" id="KW-1185">Reference proteome</keyword>
<dbReference type="GO" id="GO:0005634">
    <property type="term" value="C:nucleus"/>
    <property type="evidence" value="ECO:0007669"/>
    <property type="project" value="UniProtKB-SubCell"/>
</dbReference>
<proteinExistence type="predicted"/>
<dbReference type="InterPro" id="IPR036638">
    <property type="entry name" value="HLH_DNA-bd_sf"/>
</dbReference>
<feature type="compositionally biased region" description="Low complexity" evidence="7">
    <location>
        <begin position="594"/>
        <end position="607"/>
    </location>
</feature>
<dbReference type="InterPro" id="IPR000014">
    <property type="entry name" value="PAS"/>
</dbReference>
<dbReference type="SUPFAM" id="SSF55785">
    <property type="entry name" value="PYP-like sensor domain (PAS domain)"/>
    <property type="match status" value="2"/>
</dbReference>
<dbReference type="SUPFAM" id="SSF47459">
    <property type="entry name" value="HLH, helix-loop-helix DNA-binding domain"/>
    <property type="match status" value="1"/>
</dbReference>
<feature type="compositionally biased region" description="Polar residues" evidence="7">
    <location>
        <begin position="685"/>
        <end position="699"/>
    </location>
</feature>
<feature type="compositionally biased region" description="Polar residues" evidence="7">
    <location>
        <begin position="573"/>
        <end position="590"/>
    </location>
</feature>
<evidence type="ECO:0000259" key="9">
    <source>
        <dbReference type="PROSITE" id="PS50888"/>
    </source>
</evidence>
<comment type="subcellular location">
    <subcellularLocation>
        <location evidence="1">Nucleus</location>
    </subcellularLocation>
</comment>
<dbReference type="Pfam" id="PF00989">
    <property type="entry name" value="PAS"/>
    <property type="match status" value="1"/>
</dbReference>
<evidence type="ECO:0000259" key="8">
    <source>
        <dbReference type="PROSITE" id="PS50112"/>
    </source>
</evidence>
<feature type="region of interest" description="Disordered" evidence="7">
    <location>
        <begin position="409"/>
        <end position="452"/>
    </location>
</feature>
<dbReference type="SMART" id="SM00086">
    <property type="entry name" value="PAC"/>
    <property type="match status" value="1"/>
</dbReference>
<dbReference type="Pfam" id="PF00010">
    <property type="entry name" value="HLH"/>
    <property type="match status" value="1"/>
</dbReference>
<dbReference type="Gene3D" id="4.10.280.10">
    <property type="entry name" value="Helix-loop-helix DNA-binding domain"/>
    <property type="match status" value="1"/>
</dbReference>
<dbReference type="FunFam" id="3.30.450.20:FF:000028">
    <property type="entry name" value="Aryl hydrocarbon receptor nuclear translocator 1"/>
    <property type="match status" value="1"/>
</dbReference>
<keyword evidence="5" id="KW-0804">Transcription</keyword>
<dbReference type="InterPro" id="IPR001610">
    <property type="entry name" value="PAC"/>
</dbReference>
<feature type="compositionally biased region" description="Polar residues" evidence="7">
    <location>
        <begin position="608"/>
        <end position="623"/>
    </location>
</feature>
<dbReference type="InterPro" id="IPR001067">
    <property type="entry name" value="Nuc_translocat"/>
</dbReference>
<dbReference type="GO" id="GO:0003677">
    <property type="term" value="F:DNA binding"/>
    <property type="evidence" value="ECO:0007669"/>
    <property type="project" value="UniProtKB-KW"/>
</dbReference>
<evidence type="ECO:0000313" key="11">
    <source>
        <dbReference type="Proteomes" id="UP000694414"/>
    </source>
</evidence>
<dbReference type="CDD" id="cd18947">
    <property type="entry name" value="bHLH-PAS_ARNT"/>
    <property type="match status" value="1"/>
</dbReference>
<feature type="compositionally biased region" description="Basic and acidic residues" evidence="7">
    <location>
        <begin position="482"/>
        <end position="493"/>
    </location>
</feature>
<feature type="domain" description="BHLH" evidence="9">
    <location>
        <begin position="72"/>
        <end position="125"/>
    </location>
</feature>
<dbReference type="PROSITE" id="PS50888">
    <property type="entry name" value="BHLH"/>
    <property type="match status" value="1"/>
</dbReference>
<dbReference type="PROSITE" id="PS50112">
    <property type="entry name" value="PAS"/>
    <property type="match status" value="2"/>
</dbReference>
<reference evidence="10" key="1">
    <citation type="submission" date="2025-08" db="UniProtKB">
        <authorList>
            <consortium name="Ensembl"/>
        </authorList>
    </citation>
    <scope>IDENTIFICATION</scope>
</reference>